<evidence type="ECO:0000313" key="2">
    <source>
        <dbReference type="Proteomes" id="UP001211907"/>
    </source>
</evidence>
<name>A0AAD5SW13_9FUNG</name>
<sequence>MAAPNGLGAAVETVHVPDMHTRKAQFERRSDAFVALPGGLGTFEELLECATWAQLGIHAKPIVVLNVAGFFDPLVALLDRAVDEGFLTPNNRHLVVFAADPASAIDAFFSYAPPVTHFAFDWSKPAI</sequence>
<accession>A0AAD5SW13</accession>
<dbReference type="GO" id="GO:0009691">
    <property type="term" value="P:cytokinin biosynthetic process"/>
    <property type="evidence" value="ECO:0007669"/>
    <property type="project" value="InterPro"/>
</dbReference>
<gene>
    <name evidence="1" type="ORF">HK100_003985</name>
</gene>
<dbReference type="AlphaFoldDB" id="A0AAD5SW13"/>
<comment type="caution">
    <text evidence="1">The sequence shown here is derived from an EMBL/GenBank/DDBJ whole genome shotgun (WGS) entry which is preliminary data.</text>
</comment>
<evidence type="ECO:0000313" key="1">
    <source>
        <dbReference type="EMBL" id="KAJ3104923.1"/>
    </source>
</evidence>
<proteinExistence type="predicted"/>
<dbReference type="NCBIfam" id="TIGR00730">
    <property type="entry name" value="Rossman fold protein, TIGR00730 family"/>
    <property type="match status" value="1"/>
</dbReference>
<dbReference type="InterPro" id="IPR031100">
    <property type="entry name" value="LOG_fam"/>
</dbReference>
<organism evidence="1 2">
    <name type="scientific">Physocladia obscura</name>
    <dbReference type="NCBI Taxonomy" id="109957"/>
    <lineage>
        <taxon>Eukaryota</taxon>
        <taxon>Fungi</taxon>
        <taxon>Fungi incertae sedis</taxon>
        <taxon>Chytridiomycota</taxon>
        <taxon>Chytridiomycota incertae sedis</taxon>
        <taxon>Chytridiomycetes</taxon>
        <taxon>Chytridiales</taxon>
        <taxon>Chytriomycetaceae</taxon>
        <taxon>Physocladia</taxon>
    </lineage>
</organism>
<dbReference type="PANTHER" id="PTHR31223">
    <property type="entry name" value="LOG FAMILY PROTEIN YJL055W"/>
    <property type="match status" value="1"/>
</dbReference>
<protein>
    <recommendedName>
        <fullName evidence="3">Cytokinin riboside 5'-monophosphate phosphoribohydrolase</fullName>
    </recommendedName>
</protein>
<dbReference type="GO" id="GO:0016787">
    <property type="term" value="F:hydrolase activity"/>
    <property type="evidence" value="ECO:0007669"/>
    <property type="project" value="InterPro"/>
</dbReference>
<dbReference type="Proteomes" id="UP001211907">
    <property type="component" value="Unassembled WGS sequence"/>
</dbReference>
<dbReference type="EMBL" id="JADGJH010002030">
    <property type="protein sequence ID" value="KAJ3104923.1"/>
    <property type="molecule type" value="Genomic_DNA"/>
</dbReference>
<dbReference type="Pfam" id="PF03641">
    <property type="entry name" value="Lysine_decarbox"/>
    <property type="match status" value="1"/>
</dbReference>
<keyword evidence="2" id="KW-1185">Reference proteome</keyword>
<dbReference type="Gene3D" id="3.40.50.450">
    <property type="match status" value="1"/>
</dbReference>
<reference evidence="1" key="1">
    <citation type="submission" date="2020-05" db="EMBL/GenBank/DDBJ databases">
        <title>Phylogenomic resolution of chytrid fungi.</title>
        <authorList>
            <person name="Stajich J.E."/>
            <person name="Amses K."/>
            <person name="Simmons R."/>
            <person name="Seto K."/>
            <person name="Myers J."/>
            <person name="Bonds A."/>
            <person name="Quandt C.A."/>
            <person name="Barry K."/>
            <person name="Liu P."/>
            <person name="Grigoriev I."/>
            <person name="Longcore J.E."/>
            <person name="James T.Y."/>
        </authorList>
    </citation>
    <scope>NUCLEOTIDE SEQUENCE</scope>
    <source>
        <strain evidence="1">JEL0513</strain>
    </source>
</reference>
<evidence type="ECO:0008006" key="3">
    <source>
        <dbReference type="Google" id="ProtNLM"/>
    </source>
</evidence>
<dbReference type="InterPro" id="IPR005269">
    <property type="entry name" value="LOG"/>
</dbReference>
<dbReference type="SUPFAM" id="SSF102405">
    <property type="entry name" value="MCP/YpsA-like"/>
    <property type="match status" value="1"/>
</dbReference>